<feature type="binding site" evidence="4">
    <location>
        <position position="103"/>
    </location>
    <ligand>
        <name>a divalent metal cation</name>
        <dbReference type="ChEBI" id="CHEBI:60240"/>
        <label>1</label>
    </ligand>
</feature>
<evidence type="ECO:0000256" key="3">
    <source>
        <dbReference type="ARBA" id="ARBA00022723"/>
    </source>
</evidence>
<feature type="binding site" evidence="4">
    <location>
        <position position="223"/>
    </location>
    <ligand>
        <name>a divalent metal cation</name>
        <dbReference type="ChEBI" id="CHEBI:60240"/>
        <label>1</label>
    </ligand>
</feature>
<evidence type="ECO:0000313" key="5">
    <source>
        <dbReference type="EMBL" id="KXA15122.1"/>
    </source>
</evidence>
<feature type="binding site" evidence="4">
    <location>
        <position position="65"/>
    </location>
    <ligand>
        <name>a divalent metal cation</name>
        <dbReference type="ChEBI" id="CHEBI:60240"/>
        <label>1</label>
    </ligand>
</feature>
<keyword evidence="3 4" id="KW-0479">Metal-binding</keyword>
<dbReference type="PANTHER" id="PTHR13799:SF14">
    <property type="entry name" value="GTP CYCLOHYDROLASE 1 TYPE 2 HOMOLOG"/>
    <property type="match status" value="1"/>
</dbReference>
<name>A0A133NFQ2_9FUSO</name>
<dbReference type="RefSeq" id="WP_060793577.1">
    <property type="nucleotide sequence ID" value="NZ_KQ956526.1"/>
</dbReference>
<dbReference type="GO" id="GO:0046872">
    <property type="term" value="F:metal ion binding"/>
    <property type="evidence" value="ECO:0007669"/>
    <property type="project" value="UniProtKB-KW"/>
</dbReference>
<sequence>MKTKDFINILEKKYPKNLAEDWDNVGLLVGDEEKDLQKILFSLDVTEEVIDYAIKNSFDMIISHHPIIFRGMKRVLKQDALGTKIFKLVKYGINVYTLHTNLDAQIEGLNDYLLEKIGISNSSILEKREDGTGIGRIFKYPEGKLISEIQEELSNYLKLSFQRYIGKNRNKKVYRACLVNGSGMSYWRMAQSRGVELFITGDVSYHDALDAKESGMDIIDIGHYEAERFFAELLMKNLQETSLNFEIFDSKPVFQLIK</sequence>
<dbReference type="STRING" id="134605.HMPREF3206_00764"/>
<reference evidence="6" key="1">
    <citation type="submission" date="2016-01" db="EMBL/GenBank/DDBJ databases">
        <authorList>
            <person name="Mitreva M."/>
            <person name="Pepin K.H."/>
            <person name="Mihindukulasuriya K.A."/>
            <person name="Fulton R."/>
            <person name="Fronick C."/>
            <person name="O'Laughlin M."/>
            <person name="Miner T."/>
            <person name="Herter B."/>
            <person name="Rosa B.A."/>
            <person name="Cordes M."/>
            <person name="Tomlinson C."/>
            <person name="Wollam A."/>
            <person name="Palsikar V.B."/>
            <person name="Mardis E.R."/>
            <person name="Wilson R.K."/>
        </authorList>
    </citation>
    <scope>NUCLEOTIDE SEQUENCE [LARGE SCALE GENOMIC DNA]</scope>
    <source>
        <strain evidence="6">CMW8396</strain>
    </source>
</reference>
<protein>
    <recommendedName>
        <fullName evidence="2">GTP cyclohydrolase 1 type 2 homolog</fullName>
    </recommendedName>
</protein>
<evidence type="ECO:0000256" key="4">
    <source>
        <dbReference type="PIRSR" id="PIRSR602678-1"/>
    </source>
</evidence>
<dbReference type="EMBL" id="LRPX01000031">
    <property type="protein sequence ID" value="KXA15122.1"/>
    <property type="molecule type" value="Genomic_DNA"/>
</dbReference>
<dbReference type="PATRIC" id="fig|134605.3.peg.764"/>
<feature type="binding site" evidence="4">
    <location>
        <position position="227"/>
    </location>
    <ligand>
        <name>a divalent metal cation</name>
        <dbReference type="ChEBI" id="CHEBI:60240"/>
        <label>1</label>
    </ligand>
</feature>
<evidence type="ECO:0000313" key="6">
    <source>
        <dbReference type="Proteomes" id="UP000070617"/>
    </source>
</evidence>
<dbReference type="AlphaFoldDB" id="A0A133NFQ2"/>
<evidence type="ECO:0000256" key="1">
    <source>
        <dbReference type="ARBA" id="ARBA00006964"/>
    </source>
</evidence>
<comment type="similarity">
    <text evidence="1">Belongs to the GTP cyclohydrolase I type 2/NIF3 family.</text>
</comment>
<dbReference type="PANTHER" id="PTHR13799">
    <property type="entry name" value="NGG1 INTERACTING FACTOR 3"/>
    <property type="match status" value="1"/>
</dbReference>
<dbReference type="NCBIfam" id="TIGR00486">
    <property type="entry name" value="YbgI_SA1388"/>
    <property type="match status" value="1"/>
</dbReference>
<feature type="binding site" evidence="4">
    <location>
        <position position="64"/>
    </location>
    <ligand>
        <name>a divalent metal cation</name>
        <dbReference type="ChEBI" id="CHEBI:60240"/>
        <label>2</label>
    </ligand>
</feature>
<dbReference type="InterPro" id="IPR036069">
    <property type="entry name" value="DUF34/NIF3_sf"/>
</dbReference>
<gene>
    <name evidence="5" type="ORF">HMPREF3206_00764</name>
</gene>
<evidence type="ECO:0000256" key="2">
    <source>
        <dbReference type="ARBA" id="ARBA00022112"/>
    </source>
</evidence>
<dbReference type="FunFam" id="3.40.1390.30:FF:000001">
    <property type="entry name" value="GTP cyclohydrolase 1 type 2"/>
    <property type="match status" value="1"/>
</dbReference>
<organism evidence="5 6">
    <name type="scientific">Fusobacterium equinum</name>
    <dbReference type="NCBI Taxonomy" id="134605"/>
    <lineage>
        <taxon>Bacteria</taxon>
        <taxon>Fusobacteriati</taxon>
        <taxon>Fusobacteriota</taxon>
        <taxon>Fusobacteriia</taxon>
        <taxon>Fusobacteriales</taxon>
        <taxon>Fusobacteriaceae</taxon>
        <taxon>Fusobacterium</taxon>
    </lineage>
</organism>
<dbReference type="Gene3D" id="3.40.1390.30">
    <property type="entry name" value="NIF3 (NGG1p interacting factor 3)-like"/>
    <property type="match status" value="2"/>
</dbReference>
<dbReference type="Pfam" id="PF01784">
    <property type="entry name" value="DUF34_NIF3"/>
    <property type="match status" value="1"/>
</dbReference>
<dbReference type="GO" id="GO:0005737">
    <property type="term" value="C:cytoplasm"/>
    <property type="evidence" value="ECO:0007669"/>
    <property type="project" value="TreeGrafter"/>
</dbReference>
<comment type="caution">
    <text evidence="5">The sequence shown here is derived from an EMBL/GenBank/DDBJ whole genome shotgun (WGS) entry which is preliminary data.</text>
</comment>
<proteinExistence type="inferred from homology"/>
<dbReference type="Proteomes" id="UP000070617">
    <property type="component" value="Unassembled WGS sequence"/>
</dbReference>
<dbReference type="SUPFAM" id="SSF102705">
    <property type="entry name" value="NIF3 (NGG1p interacting factor 3)-like"/>
    <property type="match status" value="1"/>
</dbReference>
<dbReference type="InterPro" id="IPR002678">
    <property type="entry name" value="DUF34/NIF3"/>
</dbReference>
<keyword evidence="6" id="KW-1185">Reference proteome</keyword>
<accession>A0A133NFQ2</accession>